<reference evidence="1 2" key="1">
    <citation type="submission" date="2021-03" db="EMBL/GenBank/DDBJ databases">
        <title>Sequencing the genomes of 1000 actinobacteria strains.</title>
        <authorList>
            <person name="Klenk H.-P."/>
        </authorList>
    </citation>
    <scope>NUCLEOTIDE SEQUENCE [LARGE SCALE GENOMIC DNA]</scope>
    <source>
        <strain evidence="1 2">DSM 24221</strain>
    </source>
</reference>
<dbReference type="RefSeq" id="WP_165132430.1">
    <property type="nucleotide sequence ID" value="NZ_CP049253.1"/>
</dbReference>
<comment type="caution">
    <text evidence="1">The sequence shown here is derived from an EMBL/GenBank/DDBJ whole genome shotgun (WGS) entry which is preliminary data.</text>
</comment>
<sequence length="145" mass="14794">MTELPTPPPGDGELTPAALAMVLDPGSGPELCLGAIAESYPPQCSGPAIIGWTWPDDDDVFDEASGVQWGTFRVSGTYVAEAAEFTLTEAVPSDGSDLLSAGVDGITGTVQLSVVLDDGSLQATANERYGDGVVVVNSALVPIVD</sequence>
<proteinExistence type="predicted"/>
<keyword evidence="2" id="KW-1185">Reference proteome</keyword>
<gene>
    <name evidence="1" type="ORF">JOF34_000177</name>
</gene>
<organism evidence="1 2">
    <name type="scientific">Microbacterium amylolyticum</name>
    <dbReference type="NCBI Taxonomy" id="936337"/>
    <lineage>
        <taxon>Bacteria</taxon>
        <taxon>Bacillati</taxon>
        <taxon>Actinomycetota</taxon>
        <taxon>Actinomycetes</taxon>
        <taxon>Micrococcales</taxon>
        <taxon>Microbacteriaceae</taxon>
        <taxon>Microbacterium</taxon>
    </lineage>
</organism>
<protein>
    <submittedName>
        <fullName evidence="1">Uncharacterized protein</fullName>
    </submittedName>
</protein>
<evidence type="ECO:0000313" key="2">
    <source>
        <dbReference type="Proteomes" id="UP001519362"/>
    </source>
</evidence>
<evidence type="ECO:0000313" key="1">
    <source>
        <dbReference type="EMBL" id="MBP2435591.1"/>
    </source>
</evidence>
<dbReference type="Proteomes" id="UP001519362">
    <property type="component" value="Unassembled WGS sequence"/>
</dbReference>
<name>A0ABS4ZE80_9MICO</name>
<dbReference type="EMBL" id="JAGIOL010000001">
    <property type="protein sequence ID" value="MBP2435591.1"/>
    <property type="molecule type" value="Genomic_DNA"/>
</dbReference>
<accession>A0ABS4ZE80</accession>